<comment type="similarity">
    <text evidence="1">Belongs to the peptidase C56 family.</text>
</comment>
<dbReference type="CDD" id="cd03134">
    <property type="entry name" value="GATase1_PfpI_like"/>
    <property type="match status" value="1"/>
</dbReference>
<dbReference type="GO" id="GO:0016798">
    <property type="term" value="F:hydrolase activity, acting on glycosyl bonds"/>
    <property type="evidence" value="ECO:0007669"/>
    <property type="project" value="UniProtKB-KW"/>
</dbReference>
<dbReference type="NCBIfam" id="TIGR01382">
    <property type="entry name" value="PfpI"/>
    <property type="match status" value="1"/>
</dbReference>
<evidence type="ECO:0000313" key="4">
    <source>
        <dbReference type="EMBL" id="PSK86967.1"/>
    </source>
</evidence>
<protein>
    <submittedName>
        <fullName evidence="4">Protease I</fullName>
    </submittedName>
    <submittedName>
        <fullName evidence="5">Putative cysteine protease YraA</fullName>
        <ecNumber evidence="5">3.2.-.-</ecNumber>
    </submittedName>
</protein>
<dbReference type="Pfam" id="PF01965">
    <property type="entry name" value="DJ-1_PfpI"/>
    <property type="match status" value="1"/>
</dbReference>
<dbReference type="GO" id="GO:0006508">
    <property type="term" value="P:proteolysis"/>
    <property type="evidence" value="ECO:0007669"/>
    <property type="project" value="UniProtKB-KW"/>
</dbReference>
<keyword evidence="5" id="KW-0326">Glycosidase</keyword>
<organism evidence="5 6">
    <name type="scientific">Limimaricola soesokkakensis</name>
    <dbReference type="NCBI Taxonomy" id="1343159"/>
    <lineage>
        <taxon>Bacteria</taxon>
        <taxon>Pseudomonadati</taxon>
        <taxon>Pseudomonadota</taxon>
        <taxon>Alphaproteobacteria</taxon>
        <taxon>Rhodobacterales</taxon>
        <taxon>Paracoccaceae</taxon>
        <taxon>Limimaricola</taxon>
    </lineage>
</organism>
<evidence type="ECO:0000313" key="5">
    <source>
        <dbReference type="EMBL" id="SLN18177.1"/>
    </source>
</evidence>
<sequence>MERPLKPCGSGSEDPNRKETDMTNIKDAKILIIATDGFEKVELEVPRDKLREAGATVHVASPGGDAIKSWDKTDWGPKADVDLKISDAKMDDYHAIVLPGGQINPDVLRTKPEAVKLVKEFTAAGKIVAAICHGPWLLIEADVVRGREMTSYPSIRTDLKNAGANVVDKEVATDQGIVTSRNPDDLEAFVAKIVEEICKGRHPRQAA</sequence>
<reference evidence="5 6" key="1">
    <citation type="submission" date="2017-03" db="EMBL/GenBank/DDBJ databases">
        <authorList>
            <person name="Afonso C.L."/>
            <person name="Miller P.J."/>
            <person name="Scott M.A."/>
            <person name="Spackman E."/>
            <person name="Goraichik I."/>
            <person name="Dimitrov K.M."/>
            <person name="Suarez D.L."/>
            <person name="Swayne D.E."/>
        </authorList>
    </citation>
    <scope>NUCLEOTIDE SEQUENCE [LARGE SCALE GENOMIC DNA]</scope>
    <source>
        <strain evidence="5 6">CECT 8367</strain>
    </source>
</reference>
<feature type="domain" description="DJ-1/PfpI" evidence="3">
    <location>
        <begin position="29"/>
        <end position="196"/>
    </location>
</feature>
<evidence type="ECO:0000259" key="3">
    <source>
        <dbReference type="Pfam" id="PF01965"/>
    </source>
</evidence>
<dbReference type="PANTHER" id="PTHR42733:SF12">
    <property type="entry name" value="PROTEINASE"/>
    <property type="match status" value="1"/>
</dbReference>
<dbReference type="EC" id="3.2.-.-" evidence="5"/>
<dbReference type="SUPFAM" id="SSF52317">
    <property type="entry name" value="Class I glutamine amidotransferase-like"/>
    <property type="match status" value="1"/>
</dbReference>
<evidence type="ECO:0000313" key="6">
    <source>
        <dbReference type="Proteomes" id="UP000193495"/>
    </source>
</evidence>
<feature type="region of interest" description="Disordered" evidence="2">
    <location>
        <begin position="1"/>
        <end position="21"/>
    </location>
</feature>
<evidence type="ECO:0000313" key="7">
    <source>
        <dbReference type="Proteomes" id="UP000240624"/>
    </source>
</evidence>
<dbReference type="AlphaFoldDB" id="A0A1X6YDP8"/>
<evidence type="ECO:0000256" key="2">
    <source>
        <dbReference type="SAM" id="MobiDB-lite"/>
    </source>
</evidence>
<name>A0A1X6YDP8_9RHOB</name>
<keyword evidence="5" id="KW-0645">Protease</keyword>
<dbReference type="EMBL" id="PYGB01000003">
    <property type="protein sequence ID" value="PSK86967.1"/>
    <property type="molecule type" value="Genomic_DNA"/>
</dbReference>
<accession>A0A1X6YDP8</accession>
<dbReference type="Gene3D" id="3.40.50.880">
    <property type="match status" value="1"/>
</dbReference>
<dbReference type="PANTHER" id="PTHR42733">
    <property type="entry name" value="DJ-1 PROTEIN"/>
    <property type="match status" value="1"/>
</dbReference>
<keyword evidence="5" id="KW-0378">Hydrolase</keyword>
<gene>
    <name evidence="5" type="primary">yraA</name>
    <name evidence="4" type="ORF">CLV79_10313</name>
    <name evidence="5" type="ORF">LOS8367_00387</name>
</gene>
<dbReference type="InterPro" id="IPR002818">
    <property type="entry name" value="DJ-1/PfpI"/>
</dbReference>
<reference evidence="4 7" key="2">
    <citation type="submission" date="2018-03" db="EMBL/GenBank/DDBJ databases">
        <title>Genomic Encyclopedia of Archaeal and Bacterial Type Strains, Phase II (KMG-II): from individual species to whole genera.</title>
        <authorList>
            <person name="Goeker M."/>
        </authorList>
    </citation>
    <scope>NUCLEOTIDE SEQUENCE [LARGE SCALE GENOMIC DNA]</scope>
    <source>
        <strain evidence="4 7">DSM 29956</strain>
    </source>
</reference>
<dbReference type="GO" id="GO:0008233">
    <property type="term" value="F:peptidase activity"/>
    <property type="evidence" value="ECO:0007669"/>
    <property type="project" value="UniProtKB-KW"/>
</dbReference>
<dbReference type="Proteomes" id="UP000193495">
    <property type="component" value="Unassembled WGS sequence"/>
</dbReference>
<proteinExistence type="inferred from homology"/>
<dbReference type="InterPro" id="IPR029062">
    <property type="entry name" value="Class_I_gatase-like"/>
</dbReference>
<evidence type="ECO:0000256" key="1">
    <source>
        <dbReference type="ARBA" id="ARBA00008542"/>
    </source>
</evidence>
<dbReference type="EMBL" id="FWFY01000001">
    <property type="protein sequence ID" value="SLN18177.1"/>
    <property type="molecule type" value="Genomic_DNA"/>
</dbReference>
<dbReference type="Proteomes" id="UP000240624">
    <property type="component" value="Unassembled WGS sequence"/>
</dbReference>
<dbReference type="InterPro" id="IPR006286">
    <property type="entry name" value="C56_PfpI-like"/>
</dbReference>
<keyword evidence="7" id="KW-1185">Reference proteome</keyword>
<dbReference type="PROSITE" id="PS51276">
    <property type="entry name" value="PEPTIDASE_C56_PFPI"/>
    <property type="match status" value="1"/>
</dbReference>